<reference evidence="1 2" key="1">
    <citation type="submission" date="2018-08" db="EMBL/GenBank/DDBJ databases">
        <title>A genome reference for cultivated species of the human gut microbiota.</title>
        <authorList>
            <person name="Zou Y."/>
            <person name="Xue W."/>
            <person name="Luo G."/>
        </authorList>
    </citation>
    <scope>NUCLEOTIDE SEQUENCE [LARGE SCALE GENOMIC DNA]</scope>
    <source>
        <strain evidence="1 2">AM12-10</strain>
    </source>
</reference>
<name>A0A415C4Q7_BIFBI</name>
<dbReference type="AlphaFoldDB" id="A0A415C4Q7"/>
<sequence length="68" mass="7881">MSEGYLRFEGAIRFDPNIYLRFEGLVAKYKRPQNRMIPMAIGTQYPGHRVLATPRNVDRRLANTKSTP</sequence>
<gene>
    <name evidence="1" type="ORF">DW137_06035</name>
</gene>
<accession>A0A415C4Q7</accession>
<protein>
    <submittedName>
        <fullName evidence="1">Uncharacterized protein</fullName>
    </submittedName>
</protein>
<dbReference type="EMBL" id="QRLR01000003">
    <property type="protein sequence ID" value="RHJ23291.1"/>
    <property type="molecule type" value="Genomic_DNA"/>
</dbReference>
<proteinExistence type="predicted"/>
<evidence type="ECO:0000313" key="2">
    <source>
        <dbReference type="Proteomes" id="UP000283727"/>
    </source>
</evidence>
<organism evidence="1 2">
    <name type="scientific">Bifidobacterium bifidum</name>
    <dbReference type="NCBI Taxonomy" id="1681"/>
    <lineage>
        <taxon>Bacteria</taxon>
        <taxon>Bacillati</taxon>
        <taxon>Actinomycetota</taxon>
        <taxon>Actinomycetes</taxon>
        <taxon>Bifidobacteriales</taxon>
        <taxon>Bifidobacteriaceae</taxon>
        <taxon>Bifidobacterium</taxon>
    </lineage>
</organism>
<dbReference type="Proteomes" id="UP000283727">
    <property type="component" value="Unassembled WGS sequence"/>
</dbReference>
<comment type="caution">
    <text evidence="1">The sequence shown here is derived from an EMBL/GenBank/DDBJ whole genome shotgun (WGS) entry which is preliminary data.</text>
</comment>
<evidence type="ECO:0000313" key="1">
    <source>
        <dbReference type="EMBL" id="RHJ23291.1"/>
    </source>
</evidence>